<feature type="coiled-coil region" evidence="1">
    <location>
        <begin position="60"/>
        <end position="87"/>
    </location>
</feature>
<evidence type="ECO:0000313" key="2">
    <source>
        <dbReference type="EMBL" id="SCC65656.1"/>
    </source>
</evidence>
<protein>
    <recommendedName>
        <fullName evidence="4">Ead/Ea22-like family protein</fullName>
    </recommendedName>
</protein>
<evidence type="ECO:0008006" key="4">
    <source>
        <dbReference type="Google" id="ProtNLM"/>
    </source>
</evidence>
<name>A0A1C4GBZ1_9ENTR</name>
<keyword evidence="1" id="KW-0175">Coiled coil</keyword>
<proteinExistence type="predicted"/>
<dbReference type="EMBL" id="FMBC01000061">
    <property type="protein sequence ID" value="SCC65656.1"/>
    <property type="molecule type" value="Genomic_DNA"/>
</dbReference>
<evidence type="ECO:0000313" key="3">
    <source>
        <dbReference type="Proteomes" id="UP000198515"/>
    </source>
</evidence>
<reference evidence="3" key="1">
    <citation type="submission" date="2016-08" db="EMBL/GenBank/DDBJ databases">
        <authorList>
            <person name="Varghese N."/>
            <person name="Submissions Spin"/>
        </authorList>
    </citation>
    <scope>NUCLEOTIDE SEQUENCE [LARGE SCALE GENOMIC DNA]</scope>
    <source>
        <strain evidence="3">REICA_142</strain>
    </source>
</reference>
<dbReference type="AlphaFoldDB" id="A0A1C4GBZ1"/>
<keyword evidence="3" id="KW-1185">Reference proteome</keyword>
<accession>A0A1C4GBZ1</accession>
<dbReference type="OrthoDB" id="6631826at2"/>
<evidence type="ECO:0000256" key="1">
    <source>
        <dbReference type="SAM" id="Coils"/>
    </source>
</evidence>
<sequence length="204" mass="23168">MTNNDDLSLKLKAAAEKAVPALEKLASITCDEIFDAVAFGVDGQVDIANEYSDIASPANILALLAERDDYKKRIAELEQKADIYDMLRTDYELEGSLVDFVDWQAKRIEMLEKYTNERDAENQDLMLTIGRFREEREARTVSVKLPENTPLYDAPEYIWLQTDGVWPVDGEFSELTWCCDRQNVDDTLYVRADLAAGINLEVGE</sequence>
<organism evidence="2 3">
    <name type="scientific">Kosakonia oryziphila</name>
    <dbReference type="NCBI Taxonomy" id="1005667"/>
    <lineage>
        <taxon>Bacteria</taxon>
        <taxon>Pseudomonadati</taxon>
        <taxon>Pseudomonadota</taxon>
        <taxon>Gammaproteobacteria</taxon>
        <taxon>Enterobacterales</taxon>
        <taxon>Enterobacteriaceae</taxon>
        <taxon>Kosakonia</taxon>
    </lineage>
</organism>
<dbReference type="Proteomes" id="UP000198515">
    <property type="component" value="Unassembled WGS sequence"/>
</dbReference>
<gene>
    <name evidence="2" type="ORF">GA0061070_106115</name>
</gene>